<dbReference type="InterPro" id="IPR007527">
    <property type="entry name" value="Znf_SWIM"/>
</dbReference>
<dbReference type="Gene3D" id="3.30.40.10">
    <property type="entry name" value="Zinc/RING finger domain, C3HC4 (zinc finger)"/>
    <property type="match status" value="1"/>
</dbReference>
<dbReference type="Pfam" id="PF00628">
    <property type="entry name" value="PHD"/>
    <property type="match status" value="1"/>
</dbReference>
<dbReference type="AlphaFoldDB" id="A0A1X7TKJ4"/>
<keyword evidence="2 4" id="KW-0863">Zinc-finger</keyword>
<dbReference type="OrthoDB" id="436852at2759"/>
<sequence length="376" mass="42644">MGRHNITRLAIADLPKGSSKKGNAAPRKRLYIFPVPFLKRSIKNLIRFLYGTLAAPLTWKPNRRHREELKRHDKAKEIKEYDTEEVNDSQWKCKSQTKADLFYTLTLLRKHCTSQSCHMKCAECAGLCRHIFECSCYDYANGHICKHLHGLQIKLINSEVPGTSEAESITVNYDSAMESTNIAIHDPVSIPSGSSVKVTECKTMITELSAMFSESNADNIAPVNALKTAQAVENCTTLGDTSDNMIVEEFEIRRSICPDQCLEKQPQFHRTTRPKHRTSKHILKKADASRRLDIIKSLEQNEAIEYLMTLLDTDDNGENVNADHTSNLPIYCTCRKTDDGSLMVQCARCSEWFHLHCLTISEEELPDGDWICNSCM</sequence>
<dbReference type="SMART" id="SM00249">
    <property type="entry name" value="PHD"/>
    <property type="match status" value="1"/>
</dbReference>
<evidence type="ECO:0000259" key="5">
    <source>
        <dbReference type="PROSITE" id="PS50016"/>
    </source>
</evidence>
<protein>
    <recommendedName>
        <fullName evidence="8">PHD-type domain-containing protein</fullName>
    </recommendedName>
</protein>
<evidence type="ECO:0000256" key="4">
    <source>
        <dbReference type="PROSITE-ProRule" id="PRU00325"/>
    </source>
</evidence>
<evidence type="ECO:0000256" key="3">
    <source>
        <dbReference type="ARBA" id="ARBA00022833"/>
    </source>
</evidence>
<evidence type="ECO:0000313" key="7">
    <source>
        <dbReference type="EnsemblMetazoa" id="Aqu2.1.15140_001"/>
    </source>
</evidence>
<feature type="domain" description="PHD-type" evidence="5">
    <location>
        <begin position="329"/>
        <end position="376"/>
    </location>
</feature>
<keyword evidence="1" id="KW-0479">Metal-binding</keyword>
<organism evidence="7">
    <name type="scientific">Amphimedon queenslandica</name>
    <name type="common">Sponge</name>
    <dbReference type="NCBI Taxonomy" id="400682"/>
    <lineage>
        <taxon>Eukaryota</taxon>
        <taxon>Metazoa</taxon>
        <taxon>Porifera</taxon>
        <taxon>Demospongiae</taxon>
        <taxon>Heteroscleromorpha</taxon>
        <taxon>Haplosclerida</taxon>
        <taxon>Niphatidae</taxon>
        <taxon>Amphimedon</taxon>
    </lineage>
</organism>
<dbReference type="PROSITE" id="PS01359">
    <property type="entry name" value="ZF_PHD_1"/>
    <property type="match status" value="1"/>
</dbReference>
<dbReference type="PROSITE" id="PS50966">
    <property type="entry name" value="ZF_SWIM"/>
    <property type="match status" value="1"/>
</dbReference>
<dbReference type="InterPro" id="IPR001965">
    <property type="entry name" value="Znf_PHD"/>
</dbReference>
<dbReference type="InterPro" id="IPR019786">
    <property type="entry name" value="Zinc_finger_PHD-type_CS"/>
</dbReference>
<dbReference type="InterPro" id="IPR011011">
    <property type="entry name" value="Znf_FYVE_PHD"/>
</dbReference>
<name>A0A1X7TKJ4_AMPQE</name>
<reference evidence="7" key="1">
    <citation type="submission" date="2017-05" db="UniProtKB">
        <authorList>
            <consortium name="EnsemblMetazoa"/>
        </authorList>
    </citation>
    <scope>IDENTIFICATION</scope>
</reference>
<evidence type="ECO:0000256" key="2">
    <source>
        <dbReference type="ARBA" id="ARBA00022771"/>
    </source>
</evidence>
<dbReference type="InterPro" id="IPR019787">
    <property type="entry name" value="Znf_PHD-finger"/>
</dbReference>
<evidence type="ECO:0008006" key="8">
    <source>
        <dbReference type="Google" id="ProtNLM"/>
    </source>
</evidence>
<dbReference type="PROSITE" id="PS50016">
    <property type="entry name" value="ZF_PHD_2"/>
    <property type="match status" value="1"/>
</dbReference>
<dbReference type="GO" id="GO:0008270">
    <property type="term" value="F:zinc ion binding"/>
    <property type="evidence" value="ECO:0007669"/>
    <property type="project" value="UniProtKB-KW"/>
</dbReference>
<proteinExistence type="predicted"/>
<keyword evidence="3" id="KW-0862">Zinc</keyword>
<accession>A0A1X7TKJ4</accession>
<evidence type="ECO:0000259" key="6">
    <source>
        <dbReference type="PROSITE" id="PS50966"/>
    </source>
</evidence>
<dbReference type="InterPro" id="IPR013083">
    <property type="entry name" value="Znf_RING/FYVE/PHD"/>
</dbReference>
<dbReference type="EnsemblMetazoa" id="Aqu2.1.15140_001">
    <property type="protein sequence ID" value="Aqu2.1.15140_001"/>
    <property type="gene ID" value="Aqu2.1.15140"/>
</dbReference>
<dbReference type="InParanoid" id="A0A1X7TKJ4"/>
<feature type="domain" description="SWIM-type" evidence="6">
    <location>
        <begin position="103"/>
        <end position="156"/>
    </location>
</feature>
<evidence type="ECO:0000256" key="1">
    <source>
        <dbReference type="ARBA" id="ARBA00022723"/>
    </source>
</evidence>
<dbReference type="STRING" id="400682.A0A1X7TKJ4"/>
<dbReference type="SUPFAM" id="SSF57903">
    <property type="entry name" value="FYVE/PHD zinc finger"/>
    <property type="match status" value="1"/>
</dbReference>